<evidence type="ECO:0000313" key="2">
    <source>
        <dbReference type="Proteomes" id="UP000821845"/>
    </source>
</evidence>
<keyword evidence="2" id="KW-1185">Reference proteome</keyword>
<comment type="caution">
    <text evidence="1">The sequence shown here is derived from an EMBL/GenBank/DDBJ whole genome shotgun (WGS) entry which is preliminary data.</text>
</comment>
<protein>
    <submittedName>
        <fullName evidence="1">Uncharacterized protein</fullName>
    </submittedName>
</protein>
<organism evidence="1 2">
    <name type="scientific">Hyalomma asiaticum</name>
    <name type="common">Tick</name>
    <dbReference type="NCBI Taxonomy" id="266040"/>
    <lineage>
        <taxon>Eukaryota</taxon>
        <taxon>Metazoa</taxon>
        <taxon>Ecdysozoa</taxon>
        <taxon>Arthropoda</taxon>
        <taxon>Chelicerata</taxon>
        <taxon>Arachnida</taxon>
        <taxon>Acari</taxon>
        <taxon>Parasitiformes</taxon>
        <taxon>Ixodida</taxon>
        <taxon>Ixodoidea</taxon>
        <taxon>Ixodidae</taxon>
        <taxon>Hyalomminae</taxon>
        <taxon>Hyalomma</taxon>
    </lineage>
</organism>
<proteinExistence type="predicted"/>
<name>A0ACB7T270_HYAAI</name>
<dbReference type="EMBL" id="CM023482">
    <property type="protein sequence ID" value="KAH6940206.1"/>
    <property type="molecule type" value="Genomic_DNA"/>
</dbReference>
<accession>A0ACB7T270</accession>
<dbReference type="Proteomes" id="UP000821845">
    <property type="component" value="Chromosome 2"/>
</dbReference>
<gene>
    <name evidence="1" type="ORF">HPB50_026328</name>
</gene>
<evidence type="ECO:0000313" key="1">
    <source>
        <dbReference type="EMBL" id="KAH6940206.1"/>
    </source>
</evidence>
<sequence length="537" mass="58083">MCTVGTPDVRTEDPEDNSRLCGIGRCRPRALQVFARPQLFTLLYSAVSILQSAHFYYFFAIMSTLQRRYGLSSWSITVILFADSASPFFVSFLVGHYSRSVSKPLLIFGAVVALVVSCVVSALPFFLYGPGLALGVVDGAASRDTLDTCQTPDAAQPLQPSCEGGGMPESFVVTAVLFAANCFYGSAYSVLFISGSTYVDDSVKKKNSPLHFVDPALERTDPRWVGAWWLGYMVLAACLATTAVPVLLFPRNLSPSASPSAAREAPAETTNGVSRFWHSLRSLFRNPAYVFRLVYWLLVNNATLGHAMMSSKYVEVQFRTSASQASFLIGPVLMVTNVLGLGIGGLALHAFRPRPRLVTLYTTLCDVAKLACFVGCAFIGCEAIRLAGTITTVSGHGSSIQMACSDNCNCTSRHFQPVCDPVNETVFFSPCYAGCTKISATDSGEVSLENCSCLPSTRAQHEHQEADHTTPYLGLCSSDTCSHVLTFIALSSLIGFITRTTSVGHTIVGLRFETSGMSHHAKAKDWDGSRFECMANE</sequence>
<reference evidence="1" key="1">
    <citation type="submission" date="2020-05" db="EMBL/GenBank/DDBJ databases">
        <title>Large-scale comparative analyses of tick genomes elucidate their genetic diversity and vector capacities.</title>
        <authorList>
            <person name="Jia N."/>
            <person name="Wang J."/>
            <person name="Shi W."/>
            <person name="Du L."/>
            <person name="Sun Y."/>
            <person name="Zhan W."/>
            <person name="Jiang J."/>
            <person name="Wang Q."/>
            <person name="Zhang B."/>
            <person name="Ji P."/>
            <person name="Sakyi L.B."/>
            <person name="Cui X."/>
            <person name="Yuan T."/>
            <person name="Jiang B."/>
            <person name="Yang W."/>
            <person name="Lam T.T.-Y."/>
            <person name="Chang Q."/>
            <person name="Ding S."/>
            <person name="Wang X."/>
            <person name="Zhu J."/>
            <person name="Ruan X."/>
            <person name="Zhao L."/>
            <person name="Wei J."/>
            <person name="Que T."/>
            <person name="Du C."/>
            <person name="Cheng J."/>
            <person name="Dai P."/>
            <person name="Han X."/>
            <person name="Huang E."/>
            <person name="Gao Y."/>
            <person name="Liu J."/>
            <person name="Shao H."/>
            <person name="Ye R."/>
            <person name="Li L."/>
            <person name="Wei W."/>
            <person name="Wang X."/>
            <person name="Wang C."/>
            <person name="Yang T."/>
            <person name="Huo Q."/>
            <person name="Li W."/>
            <person name="Guo W."/>
            <person name="Chen H."/>
            <person name="Zhou L."/>
            <person name="Ni X."/>
            <person name="Tian J."/>
            <person name="Zhou Y."/>
            <person name="Sheng Y."/>
            <person name="Liu T."/>
            <person name="Pan Y."/>
            <person name="Xia L."/>
            <person name="Li J."/>
            <person name="Zhao F."/>
            <person name="Cao W."/>
        </authorList>
    </citation>
    <scope>NUCLEOTIDE SEQUENCE</scope>
    <source>
        <strain evidence="1">Hyas-2018</strain>
    </source>
</reference>